<dbReference type="GO" id="GO:0000978">
    <property type="term" value="F:RNA polymerase II cis-regulatory region sequence-specific DNA binding"/>
    <property type="evidence" value="ECO:0000318"/>
    <property type="project" value="GO_Central"/>
</dbReference>
<dbReference type="GO" id="GO:0008270">
    <property type="term" value="F:zinc ion binding"/>
    <property type="evidence" value="ECO:0007669"/>
    <property type="project" value="UniProtKB-KW"/>
</dbReference>
<organism evidence="7 8">
    <name type="scientific">Pristionchus pacificus</name>
    <name type="common">Parasitic nematode worm</name>
    <dbReference type="NCBI Taxonomy" id="54126"/>
    <lineage>
        <taxon>Eukaryota</taxon>
        <taxon>Metazoa</taxon>
        <taxon>Ecdysozoa</taxon>
        <taxon>Nematoda</taxon>
        <taxon>Chromadorea</taxon>
        <taxon>Rhabditida</taxon>
        <taxon>Rhabditina</taxon>
        <taxon>Diplogasteromorpha</taxon>
        <taxon>Diplogasteroidea</taxon>
        <taxon>Neodiplogasteridae</taxon>
        <taxon>Pristionchus</taxon>
    </lineage>
</organism>
<dbReference type="Pfam" id="PF00096">
    <property type="entry name" value="zf-C2H2"/>
    <property type="match status" value="1"/>
</dbReference>
<protein>
    <submittedName>
        <fullName evidence="7">Zinc finger protein</fullName>
    </submittedName>
</protein>
<dbReference type="GO" id="GO:0005634">
    <property type="term" value="C:nucleus"/>
    <property type="evidence" value="ECO:0000318"/>
    <property type="project" value="GO_Central"/>
</dbReference>
<dbReference type="PROSITE" id="PS50157">
    <property type="entry name" value="ZINC_FINGER_C2H2_2"/>
    <property type="match status" value="3"/>
</dbReference>
<keyword evidence="1" id="KW-0479">Metal-binding</keyword>
<dbReference type="FunFam" id="3.30.160.60:FF:003488">
    <property type="match status" value="1"/>
</dbReference>
<feature type="region of interest" description="Disordered" evidence="6">
    <location>
        <begin position="298"/>
        <end position="318"/>
    </location>
</feature>
<dbReference type="OrthoDB" id="8113227at2759"/>
<dbReference type="SUPFAM" id="SSF57667">
    <property type="entry name" value="beta-beta-alpha zinc fingers"/>
    <property type="match status" value="1"/>
</dbReference>
<keyword evidence="8" id="KW-1185">Reference proteome</keyword>
<accession>A0A8R1UJJ0</accession>
<dbReference type="SMART" id="SM00355">
    <property type="entry name" value="ZnF_C2H2"/>
    <property type="match status" value="3"/>
</dbReference>
<dbReference type="Gene3D" id="3.30.160.60">
    <property type="entry name" value="Classic Zinc Finger"/>
    <property type="match status" value="2"/>
</dbReference>
<keyword evidence="5" id="KW-0539">Nucleus</keyword>
<dbReference type="InterPro" id="IPR013087">
    <property type="entry name" value="Znf_C2H2_type"/>
</dbReference>
<keyword evidence="3" id="KW-0863">Zinc-finger</keyword>
<keyword evidence="2" id="KW-0677">Repeat</keyword>
<dbReference type="GO" id="GO:0006357">
    <property type="term" value="P:regulation of transcription by RNA polymerase II"/>
    <property type="evidence" value="ECO:0000318"/>
    <property type="project" value="GO_Central"/>
</dbReference>
<name>A0A2A6BB98_PRIPA</name>
<feature type="compositionally biased region" description="Acidic residues" evidence="6">
    <location>
        <begin position="142"/>
        <end position="152"/>
    </location>
</feature>
<dbReference type="GO" id="GO:0001228">
    <property type="term" value="F:DNA-binding transcription activator activity, RNA polymerase II-specific"/>
    <property type="evidence" value="ECO:0000318"/>
    <property type="project" value="GO_Central"/>
</dbReference>
<dbReference type="InterPro" id="IPR036236">
    <property type="entry name" value="Znf_C2H2_sf"/>
</dbReference>
<gene>
    <name evidence="7" type="primary">WBGene00272185</name>
</gene>
<evidence type="ECO:0000256" key="3">
    <source>
        <dbReference type="ARBA" id="ARBA00022771"/>
    </source>
</evidence>
<reference evidence="7" key="2">
    <citation type="submission" date="2022-06" db="UniProtKB">
        <authorList>
            <consortium name="EnsemblMetazoa"/>
        </authorList>
    </citation>
    <scope>IDENTIFICATION</scope>
    <source>
        <strain evidence="7">PS312</strain>
    </source>
</reference>
<feature type="region of interest" description="Disordered" evidence="6">
    <location>
        <begin position="141"/>
        <end position="162"/>
    </location>
</feature>
<dbReference type="AlphaFoldDB" id="A0A2A6BB98"/>
<evidence type="ECO:0000256" key="4">
    <source>
        <dbReference type="ARBA" id="ARBA00022833"/>
    </source>
</evidence>
<evidence type="ECO:0000256" key="5">
    <source>
        <dbReference type="ARBA" id="ARBA00023242"/>
    </source>
</evidence>
<evidence type="ECO:0000256" key="1">
    <source>
        <dbReference type="ARBA" id="ARBA00022723"/>
    </source>
</evidence>
<evidence type="ECO:0000313" key="8">
    <source>
        <dbReference type="Proteomes" id="UP000005239"/>
    </source>
</evidence>
<evidence type="ECO:0000313" key="7">
    <source>
        <dbReference type="EnsemblMetazoa" id="PPA33816.1"/>
    </source>
</evidence>
<dbReference type="PANTHER" id="PTHR24393">
    <property type="entry name" value="ZINC FINGER PROTEIN"/>
    <property type="match status" value="1"/>
</dbReference>
<accession>A0A2A6BB98</accession>
<dbReference type="Proteomes" id="UP000005239">
    <property type="component" value="Unassembled WGS sequence"/>
</dbReference>
<evidence type="ECO:0000256" key="6">
    <source>
        <dbReference type="SAM" id="MobiDB-lite"/>
    </source>
</evidence>
<reference evidence="8" key="1">
    <citation type="journal article" date="2008" name="Nat. Genet.">
        <title>The Pristionchus pacificus genome provides a unique perspective on nematode lifestyle and parasitism.</title>
        <authorList>
            <person name="Dieterich C."/>
            <person name="Clifton S.W."/>
            <person name="Schuster L.N."/>
            <person name="Chinwalla A."/>
            <person name="Delehaunty K."/>
            <person name="Dinkelacker I."/>
            <person name="Fulton L."/>
            <person name="Fulton R."/>
            <person name="Godfrey J."/>
            <person name="Minx P."/>
            <person name="Mitreva M."/>
            <person name="Roeseler W."/>
            <person name="Tian H."/>
            <person name="Witte H."/>
            <person name="Yang S.P."/>
            <person name="Wilson R.K."/>
            <person name="Sommer R.J."/>
        </authorList>
    </citation>
    <scope>NUCLEOTIDE SEQUENCE [LARGE SCALE GENOMIC DNA]</scope>
    <source>
        <strain evidence="8">PS312</strain>
    </source>
</reference>
<sequence length="376" mass="43088">MSHTRCVLYQSNFFYKCLFSFSQYTMYGSDSTRRQLYRHQRVYVCTECHKSFRNTADLYQHVEMCLMEAFENEALSIFSDTSVKSSSHSSSTTPFGIVAKPSGLPPMEGRLEVRLGVPSTEKEHQGMYVTSATTATRKEYIEEQEEDDDEEGPSSSRMIEGPGGLRLVVTVEKEDLRGSGGGAEEEQIEKEAGMSIMDMNGEYIDDDLTMQEEEDEMNAPLIPFPRHQRVIGALANSDDEPYKPKMECPTCGLVLYRSTSALKVHTRAHTGEKPYKCPSCDYAALTKRNLDRHIMNNHVREGERRGPRSRKSKYRENDDPVSMWTIEAMEKAGNPTTAYVERDHEYVRVDDLIQMEEMDEEGIQYEMDEQELEQDQ</sequence>
<proteinExistence type="predicted"/>
<evidence type="ECO:0000256" key="2">
    <source>
        <dbReference type="ARBA" id="ARBA00022737"/>
    </source>
</evidence>
<dbReference type="Pfam" id="PF13909">
    <property type="entry name" value="zf-H2C2_5"/>
    <property type="match status" value="1"/>
</dbReference>
<keyword evidence="4" id="KW-0862">Zinc</keyword>
<dbReference type="EnsemblMetazoa" id="PPA33816.1">
    <property type="protein sequence ID" value="PPA33816.1"/>
    <property type="gene ID" value="WBGene00272185"/>
</dbReference>
<dbReference type="PANTHER" id="PTHR24393:SF136">
    <property type="entry name" value="LD28458P-RELATED"/>
    <property type="match status" value="1"/>
</dbReference>